<dbReference type="GO" id="GO:0000407">
    <property type="term" value="C:phagophore assembly site"/>
    <property type="evidence" value="ECO:0007669"/>
    <property type="project" value="TreeGrafter"/>
</dbReference>
<evidence type="ECO:0000256" key="4">
    <source>
        <dbReference type="ARBA" id="ARBA00022777"/>
    </source>
</evidence>
<dbReference type="InterPro" id="IPR000403">
    <property type="entry name" value="PI3/4_kinase_cat_dom"/>
</dbReference>
<dbReference type="PANTHER" id="PTHR10048">
    <property type="entry name" value="PHOSPHATIDYLINOSITOL KINASE"/>
    <property type="match status" value="1"/>
</dbReference>
<reference evidence="12" key="1">
    <citation type="submission" date="2013-12" db="EMBL/GenBank/DDBJ databases">
        <title>The Genome Sequence of Aphanomyces astaci APO3.</title>
        <authorList>
            <consortium name="The Broad Institute Genomics Platform"/>
            <person name="Russ C."/>
            <person name="Tyler B."/>
            <person name="van West P."/>
            <person name="Dieguez-Uribeondo J."/>
            <person name="Young S.K."/>
            <person name="Zeng Q."/>
            <person name="Gargeya S."/>
            <person name="Fitzgerald M."/>
            <person name="Abouelleil A."/>
            <person name="Alvarado L."/>
            <person name="Chapman S.B."/>
            <person name="Gainer-Dewar J."/>
            <person name="Goldberg J."/>
            <person name="Griggs A."/>
            <person name="Gujja S."/>
            <person name="Hansen M."/>
            <person name="Howarth C."/>
            <person name="Imamovic A."/>
            <person name="Ireland A."/>
            <person name="Larimer J."/>
            <person name="McCowan C."/>
            <person name="Murphy C."/>
            <person name="Pearson M."/>
            <person name="Poon T.W."/>
            <person name="Priest M."/>
            <person name="Roberts A."/>
            <person name="Saif S."/>
            <person name="Shea T."/>
            <person name="Sykes S."/>
            <person name="Wortman J."/>
            <person name="Nusbaum C."/>
            <person name="Birren B."/>
        </authorList>
    </citation>
    <scope>NUCLEOTIDE SEQUENCE [LARGE SCALE GENOMIC DNA]</scope>
    <source>
        <strain evidence="12">APO3</strain>
    </source>
</reference>
<evidence type="ECO:0000256" key="6">
    <source>
        <dbReference type="PIRNR" id="PIRNR000587"/>
    </source>
</evidence>
<evidence type="ECO:0000259" key="9">
    <source>
        <dbReference type="PROSITE" id="PS50290"/>
    </source>
</evidence>
<dbReference type="FunFam" id="1.10.1070.11:FF:000002">
    <property type="entry name" value="Phosphatidylinositol 3-kinase catalytic subunit type 3"/>
    <property type="match status" value="1"/>
</dbReference>
<dbReference type="VEuPathDB" id="FungiDB:H257_01970"/>
<feature type="region of interest" description="Disordered" evidence="8">
    <location>
        <begin position="673"/>
        <end position="693"/>
    </location>
</feature>
<keyword evidence="5 6" id="KW-0067">ATP-binding</keyword>
<dbReference type="InterPro" id="IPR018936">
    <property type="entry name" value="PI3/4_kinase_CS"/>
</dbReference>
<dbReference type="GO" id="GO:0000045">
    <property type="term" value="P:autophagosome assembly"/>
    <property type="evidence" value="ECO:0007669"/>
    <property type="project" value="TreeGrafter"/>
</dbReference>
<evidence type="ECO:0000256" key="1">
    <source>
        <dbReference type="ARBA" id="ARBA00012073"/>
    </source>
</evidence>
<evidence type="ECO:0000313" key="12">
    <source>
        <dbReference type="EMBL" id="ETV86947.1"/>
    </source>
</evidence>
<keyword evidence="2 6" id="KW-0808">Transferase</keyword>
<dbReference type="InterPro" id="IPR001263">
    <property type="entry name" value="PI3K_accessory_dom"/>
</dbReference>
<dbReference type="PROSITE" id="PS51545">
    <property type="entry name" value="PIK_HELICAL"/>
    <property type="match status" value="1"/>
</dbReference>
<dbReference type="InterPro" id="IPR002420">
    <property type="entry name" value="PI3K-type_C2_dom"/>
</dbReference>
<dbReference type="GeneID" id="20803966"/>
<evidence type="ECO:0000256" key="7">
    <source>
        <dbReference type="PROSITE-ProRule" id="PRU00880"/>
    </source>
</evidence>
<dbReference type="GO" id="GO:0005524">
    <property type="term" value="F:ATP binding"/>
    <property type="evidence" value="ECO:0007669"/>
    <property type="project" value="UniProtKB-UniRule"/>
</dbReference>
<dbReference type="GO" id="GO:0006897">
    <property type="term" value="P:endocytosis"/>
    <property type="evidence" value="ECO:0007669"/>
    <property type="project" value="TreeGrafter"/>
</dbReference>
<evidence type="ECO:0000256" key="3">
    <source>
        <dbReference type="ARBA" id="ARBA00022741"/>
    </source>
</evidence>
<dbReference type="PROSITE" id="PS00915">
    <property type="entry name" value="PI3_4_KINASE_1"/>
    <property type="match status" value="1"/>
</dbReference>
<dbReference type="EMBL" id="KI913116">
    <property type="protein sequence ID" value="ETV86947.1"/>
    <property type="molecule type" value="Genomic_DNA"/>
</dbReference>
<dbReference type="InterPro" id="IPR015433">
    <property type="entry name" value="PI3/4_kinase"/>
</dbReference>
<dbReference type="GO" id="GO:0034272">
    <property type="term" value="C:phosphatidylinositol 3-kinase complex, class III, type II"/>
    <property type="evidence" value="ECO:0007669"/>
    <property type="project" value="TreeGrafter"/>
</dbReference>
<dbReference type="CDD" id="cd08397">
    <property type="entry name" value="C2_PI3K_class_III"/>
    <property type="match status" value="1"/>
</dbReference>
<comment type="similarity">
    <text evidence="6 7">Belongs to the PI3/PI4-kinase family.</text>
</comment>
<dbReference type="SUPFAM" id="SSF49562">
    <property type="entry name" value="C2 domain (Calcium/lipid-binding domain, CaLB)"/>
    <property type="match status" value="1"/>
</dbReference>
<feature type="domain" description="C2 PI3K-type" evidence="11">
    <location>
        <begin position="61"/>
        <end position="216"/>
    </location>
</feature>
<dbReference type="Pfam" id="PF00454">
    <property type="entry name" value="PI3_PI4_kinase"/>
    <property type="match status" value="1"/>
</dbReference>
<evidence type="ECO:0000259" key="11">
    <source>
        <dbReference type="PROSITE" id="PS51547"/>
    </source>
</evidence>
<proteinExistence type="inferred from homology"/>
<dbReference type="InterPro" id="IPR008290">
    <property type="entry name" value="PI3K_Vps34"/>
</dbReference>
<dbReference type="SUPFAM" id="SSF48371">
    <property type="entry name" value="ARM repeat"/>
    <property type="match status" value="1"/>
</dbReference>
<dbReference type="GO" id="GO:0005768">
    <property type="term" value="C:endosome"/>
    <property type="evidence" value="ECO:0007669"/>
    <property type="project" value="TreeGrafter"/>
</dbReference>
<feature type="domain" description="PI3K/PI4K catalytic" evidence="9">
    <location>
        <begin position="673"/>
        <end position="942"/>
    </location>
</feature>
<dbReference type="SUPFAM" id="SSF56112">
    <property type="entry name" value="Protein kinase-like (PK-like)"/>
    <property type="match status" value="1"/>
</dbReference>
<dbReference type="InterPro" id="IPR016024">
    <property type="entry name" value="ARM-type_fold"/>
</dbReference>
<dbReference type="GO" id="GO:0048015">
    <property type="term" value="P:phosphatidylinositol-mediated signaling"/>
    <property type="evidence" value="ECO:0007669"/>
    <property type="project" value="TreeGrafter"/>
</dbReference>
<organism evidence="12">
    <name type="scientific">Aphanomyces astaci</name>
    <name type="common">Crayfish plague agent</name>
    <dbReference type="NCBI Taxonomy" id="112090"/>
    <lineage>
        <taxon>Eukaryota</taxon>
        <taxon>Sar</taxon>
        <taxon>Stramenopiles</taxon>
        <taxon>Oomycota</taxon>
        <taxon>Saprolegniomycetes</taxon>
        <taxon>Saprolegniales</taxon>
        <taxon>Verrucalvaceae</taxon>
        <taxon>Aphanomyces</taxon>
    </lineage>
</organism>
<evidence type="ECO:0000256" key="8">
    <source>
        <dbReference type="SAM" id="MobiDB-lite"/>
    </source>
</evidence>
<dbReference type="InterPro" id="IPR036940">
    <property type="entry name" value="PI3/4_kinase_cat_sf"/>
</dbReference>
<dbReference type="Gene3D" id="1.25.40.70">
    <property type="entry name" value="Phosphatidylinositol 3-kinase, accessory domain (PIK)"/>
    <property type="match status" value="1"/>
</dbReference>
<evidence type="ECO:0000256" key="5">
    <source>
        <dbReference type="ARBA" id="ARBA00022840"/>
    </source>
</evidence>
<dbReference type="Pfam" id="PF00613">
    <property type="entry name" value="PI3Ka"/>
    <property type="match status" value="1"/>
</dbReference>
<dbReference type="SMART" id="SM00145">
    <property type="entry name" value="PI3Ka"/>
    <property type="match status" value="1"/>
</dbReference>
<dbReference type="Gene3D" id="1.10.1070.11">
    <property type="entry name" value="Phosphatidylinositol 3-/4-kinase, catalytic domain"/>
    <property type="match status" value="1"/>
</dbReference>
<dbReference type="InterPro" id="IPR011009">
    <property type="entry name" value="Kinase-like_dom_sf"/>
</dbReference>
<dbReference type="InterPro" id="IPR042236">
    <property type="entry name" value="PI3K_accessory_sf"/>
</dbReference>
<dbReference type="PROSITE" id="PS00916">
    <property type="entry name" value="PI3_4_KINASE_2"/>
    <property type="match status" value="1"/>
</dbReference>
<accession>W4H4W3</accession>
<dbReference type="OrthoDB" id="67688at2759"/>
<dbReference type="Pfam" id="PF00792">
    <property type="entry name" value="PI3K_C2"/>
    <property type="match status" value="1"/>
</dbReference>
<dbReference type="InterPro" id="IPR035892">
    <property type="entry name" value="C2_domain_sf"/>
</dbReference>
<dbReference type="AlphaFoldDB" id="W4H4W3"/>
<dbReference type="GO" id="GO:0016303">
    <property type="term" value="F:1-phosphatidylinositol-3-kinase activity"/>
    <property type="evidence" value="ECO:0007669"/>
    <property type="project" value="UniProtKB-EC"/>
</dbReference>
<gene>
    <name evidence="12" type="ORF">H257_01970</name>
</gene>
<dbReference type="PIRSF" id="PIRSF000587">
    <property type="entry name" value="PI3K_Vps34"/>
    <property type="match status" value="1"/>
</dbReference>
<feature type="domain" description="PIK helical" evidence="10">
    <location>
        <begin position="369"/>
        <end position="553"/>
    </location>
</feature>
<dbReference type="GO" id="GO:0005777">
    <property type="term" value="C:peroxisome"/>
    <property type="evidence" value="ECO:0007669"/>
    <property type="project" value="TreeGrafter"/>
</dbReference>
<evidence type="ECO:0000256" key="2">
    <source>
        <dbReference type="ARBA" id="ARBA00022679"/>
    </source>
</evidence>
<dbReference type="Gene3D" id="3.30.1010.10">
    <property type="entry name" value="Phosphatidylinositol 3-kinase Catalytic Subunit, Chain A, domain 4"/>
    <property type="match status" value="1"/>
</dbReference>
<evidence type="ECO:0000259" key="10">
    <source>
        <dbReference type="PROSITE" id="PS51545"/>
    </source>
</evidence>
<dbReference type="GO" id="GO:0034271">
    <property type="term" value="C:phosphatidylinositol 3-kinase complex, class III, type I"/>
    <property type="evidence" value="ECO:0007669"/>
    <property type="project" value="TreeGrafter"/>
</dbReference>
<dbReference type="InterPro" id="IPR057756">
    <property type="entry name" value="PI3-kinase_type3/VPS34_cat"/>
</dbReference>
<protein>
    <recommendedName>
        <fullName evidence="1">phosphatidylinositol 3-kinase</fullName>
        <ecNumber evidence="1">2.7.1.137</ecNumber>
    </recommendedName>
</protein>
<dbReference type="PROSITE" id="PS51547">
    <property type="entry name" value="C2_PI3K"/>
    <property type="match status" value="1"/>
</dbReference>
<dbReference type="SMART" id="SM00142">
    <property type="entry name" value="PI3K_C2"/>
    <property type="match status" value="1"/>
</dbReference>
<dbReference type="EC" id="2.7.1.137" evidence="1"/>
<sequence length="957" mass="108428">MAAPKSSVSAVGGLNGGLFAPETSANAFHEYKYFLSNAVDCEVMFFLSSIDLPPAKLVDVSSTTSSSPLAPQQNLHQMLGTMSELRNSPMSEVFVTAQIFADGIPMHPMTINTKYPSQCKESSIIWSEWLTLPMKFKDLPRNAVIALTLWGVNQVPIGGTTIAIFAPNGCLKDGTQCLRVWPGVAADPQLDTTTPSDYNDPTNDVLTRQMECFRLDKARERYERRDMQRSDWMDRVTNRRISRIRRSSDFPGPKDDLPSFCQLRDEPCLWIELPYFGQTVVYEEEPYALRNAAAFSSFAYGDAKAPSTANNNTNVLDLPTPSAAKMPTMRSMVDMDATLIPVWDPDLNEENPAERKYRKLARDILRGSIDPNLKPSREEQFAIEALLSSSSDQLKNDEKDLLWKFRYTLIENRRAIVKFLISVDWLDETEVTLTTELLHAWCDIDIADALKLLGPRKEFKSDVVRKFAVAALAKARTDDLLDFLLQLVQAMRYEKFYKHENQQHLGPLARFLVSRACTNFKMANYFYWYLQVELSDRRDGEMFQHVLQVMLEEMKLTEDGLAIYNMLATQNEYMTRIMASHLRAREERGRRDQKEEKLRTYFKQIPWPKGVHIRLPSDPSVHLSGLVAPSAKMFKSAMYPCVVDFTTVLPEPHVDEETEASSLRESLAAHSLMHQGGGGHASSGTSRKVQHRDKEGPVCKVMIKNGDDLRQDQLIMQLIILMDRLLKKVNLDMKLTPYRVLATSTTAGLMEFVVDSMAFKDVISKYKTVQDFLRTHNPDPTNGGWEGISVDAVNTYVKSLAGYCVITYILGIGDRHLDNLMMKTQGHLFHIDFGFVFGSDPKPFPPPFKLTKEMVEGMGGRKSDNYHRFKTYCCQTYNWLRKSASMIMSLLHLMIDAGIPELANDPLTTLAKVQERFRLDMTDEQAEAYFLGLISDSVTALFPIVVDLVHNIAGALK</sequence>
<dbReference type="CDD" id="cd00896">
    <property type="entry name" value="PI3Kc_III"/>
    <property type="match status" value="1"/>
</dbReference>
<dbReference type="STRING" id="112090.W4H4W3"/>
<dbReference type="Gene3D" id="2.60.40.150">
    <property type="entry name" value="C2 domain"/>
    <property type="match status" value="1"/>
</dbReference>
<keyword evidence="4 6" id="KW-0418">Kinase</keyword>
<name>W4H4W3_APHAT</name>
<dbReference type="PROSITE" id="PS50290">
    <property type="entry name" value="PI3_4_KINASE_3"/>
    <property type="match status" value="1"/>
</dbReference>
<keyword evidence="3 6" id="KW-0547">Nucleotide-binding</keyword>
<dbReference type="SMART" id="SM00146">
    <property type="entry name" value="PI3Kc"/>
    <property type="match status" value="1"/>
</dbReference>
<dbReference type="PANTHER" id="PTHR10048:SF7">
    <property type="entry name" value="PHOSPHATIDYLINOSITOL 3-KINASE CATALYTIC SUBUNIT TYPE 3"/>
    <property type="match status" value="1"/>
</dbReference>
<dbReference type="RefSeq" id="XP_009823746.1">
    <property type="nucleotide sequence ID" value="XM_009825444.1"/>
</dbReference>